<evidence type="ECO:0000259" key="1">
    <source>
        <dbReference type="Pfam" id="PF04397"/>
    </source>
</evidence>
<dbReference type="Pfam" id="PF04397">
    <property type="entry name" value="LytTR"/>
    <property type="match status" value="1"/>
</dbReference>
<accession>A0A920CSY4</accession>
<reference evidence="2 3" key="1">
    <citation type="submission" date="2021-03" db="EMBL/GenBank/DDBJ databases">
        <title>Antimicrobial resistance genes in bacteria isolated from Japanese honey, and their potential for conferring macrolide and lincosamide resistance in the American foulbrood pathogen Paenibacillus larvae.</title>
        <authorList>
            <person name="Okamoto M."/>
            <person name="Kumagai M."/>
            <person name="Kanamori H."/>
            <person name="Takamatsu D."/>
        </authorList>
    </citation>
    <scope>NUCLEOTIDE SEQUENCE [LARGE SCALE GENOMIC DNA]</scope>
    <source>
        <strain evidence="2 3">J34TS1</strain>
    </source>
</reference>
<dbReference type="GO" id="GO:0003677">
    <property type="term" value="F:DNA binding"/>
    <property type="evidence" value="ECO:0007669"/>
    <property type="project" value="InterPro"/>
</dbReference>
<dbReference type="AlphaFoldDB" id="A0A920CSY4"/>
<name>A0A920CSY4_9BACL</name>
<dbReference type="RefSeq" id="WP_194232815.1">
    <property type="nucleotide sequence ID" value="NZ_AP025343.1"/>
</dbReference>
<organism evidence="2 3">
    <name type="scientific">Paenibacillus azoreducens</name>
    <dbReference type="NCBI Taxonomy" id="116718"/>
    <lineage>
        <taxon>Bacteria</taxon>
        <taxon>Bacillati</taxon>
        <taxon>Bacillota</taxon>
        <taxon>Bacilli</taxon>
        <taxon>Bacillales</taxon>
        <taxon>Paenibacillaceae</taxon>
        <taxon>Paenibacillus</taxon>
    </lineage>
</organism>
<proteinExistence type="predicted"/>
<gene>
    <name evidence="2" type="ORF">J34TS1_26580</name>
</gene>
<evidence type="ECO:0000313" key="2">
    <source>
        <dbReference type="EMBL" id="GIO47893.1"/>
    </source>
</evidence>
<keyword evidence="3" id="KW-1185">Reference proteome</keyword>
<dbReference type="InterPro" id="IPR007492">
    <property type="entry name" value="LytTR_DNA-bd_dom"/>
</dbReference>
<dbReference type="EMBL" id="BORT01000010">
    <property type="protein sequence ID" value="GIO47893.1"/>
    <property type="molecule type" value="Genomic_DNA"/>
</dbReference>
<dbReference type="Gene3D" id="2.40.50.1020">
    <property type="entry name" value="LytTr DNA-binding domain"/>
    <property type="match status" value="1"/>
</dbReference>
<evidence type="ECO:0000313" key="3">
    <source>
        <dbReference type="Proteomes" id="UP000682811"/>
    </source>
</evidence>
<dbReference type="Proteomes" id="UP000682811">
    <property type="component" value="Unassembled WGS sequence"/>
</dbReference>
<protein>
    <recommendedName>
        <fullName evidence="1">HTH LytTR-type domain-containing protein</fullName>
    </recommendedName>
</protein>
<feature type="domain" description="HTH LytTR-type" evidence="1">
    <location>
        <begin position="27"/>
        <end position="106"/>
    </location>
</feature>
<sequence length="119" mass="13920">MNQNDKVVYEYQSFDPVTDAFFFKTGSHEQVIFHGRNYIIKKRLSSAELASLKAQPNFVRAALNLFVNVNRITNIDGNTLHFRDEFAYPRTITVSRRTLEQIKRRMQRTPDNPSPKQTI</sequence>
<comment type="caution">
    <text evidence="2">The sequence shown here is derived from an EMBL/GenBank/DDBJ whole genome shotgun (WGS) entry which is preliminary data.</text>
</comment>